<keyword evidence="3" id="KW-1003">Cell membrane</keyword>
<proteinExistence type="inferred from homology"/>
<evidence type="ECO:0000256" key="3">
    <source>
        <dbReference type="ARBA" id="ARBA00022475"/>
    </source>
</evidence>
<evidence type="ECO:0000313" key="10">
    <source>
        <dbReference type="Proteomes" id="UP000663499"/>
    </source>
</evidence>
<comment type="similarity">
    <text evidence="2">Belongs to the resistance-nodulation-cell division (RND) (TC 2.A.6) family. MmpL subfamily.</text>
</comment>
<comment type="subcellular location">
    <subcellularLocation>
        <location evidence="1">Cell membrane</location>
        <topology evidence="1">Multi-pass membrane protein</topology>
    </subcellularLocation>
</comment>
<feature type="transmembrane region" description="Helical" evidence="7">
    <location>
        <begin position="873"/>
        <end position="894"/>
    </location>
</feature>
<feature type="transmembrane region" description="Helical" evidence="7">
    <location>
        <begin position="410"/>
        <end position="429"/>
    </location>
</feature>
<feature type="transmembrane region" description="Helical" evidence="7">
    <location>
        <begin position="500"/>
        <end position="518"/>
    </location>
</feature>
<evidence type="ECO:0000256" key="6">
    <source>
        <dbReference type="ARBA" id="ARBA00023136"/>
    </source>
</evidence>
<sequence length="949" mass="104696">MHNIFASLGKLIEKRPIKVLLISLLVFGILITGVRNIGLSTGNETLVQSDNPVYIDNKEMEESFGSDSILILFEGDDLETLFSSENIQKMWNMEKELSYNENIYSFVSPASMIHQITAFQGDQIREAVFEIGDGLQEVGEKLTEVGNELNSKELMDPEEMAEKLNSLSSVTVAFDKLIDGQKQLSGGSLQLQDGLLQAAGGLGEASKQLEMLGTSVAQNPELQMKLQTISQNIAQSAKGIETMGTKTGSLSEGAQQTAGALENIQTNLVQETSSMKDQLSKGVDPDEIKEMADGFIEIGANLEEISEALHTFYVKSQMMVADIPVLQSEIDEMLYDEGVLRSVFSQVVVDDQHVLMVAKLEGNVPDSEKDKIVATLTEMMSKESFETVNYTISGKPVLDASLRSEMQRNMQMMVMAAVAIMLVILTLIFKVKWRILSLGIIMISVIATLGLMGWINVPITMVSMAVFPILIGLGIDYSIQFHNRYEEDKSVKTTITHIGKAVAVAVLATFLGFISLYASPVPMIQDFGKMLTIGVVVSFIGSIFILMSILKLRDDFADVTEMKPKKDVHAKTPLLDRLFAFSTRVVIKFSVIIFVLAIVVASIGFSFDSKIGVESNIENFMPQDMEALEDIRYIRDTVGSTEQVILYLKDDDILAEDSLAWMAGTGEKLQNEYPDVVVDVNSILTPVGNMTLEEDDDSRSLEEKILDLPKEQRKMFVNEDRNEAIMIVEIAYLPTEKLQTFIADLKNDISDAPVDVSITGKSVLDVEMVKGLTSGRVEMTLIGLGLVFVALLIIYRNLFKALIPLLPVVMIIGMSSGAMTILGLNYTPITATLGALILGMGTEMTVMVMERYLEERRKGEDKMEAMITSIRMIGKAVLASGLTTIGGFSVLMFSEFVILKDFGMMTVINISLALVSTFLVLPSILYLFDRFLLSKKEKKAILQEITLSE</sequence>
<evidence type="ECO:0000259" key="8">
    <source>
        <dbReference type="PROSITE" id="PS50156"/>
    </source>
</evidence>
<evidence type="ECO:0000313" key="9">
    <source>
        <dbReference type="EMBL" id="QSX08512.1"/>
    </source>
</evidence>
<feature type="transmembrane region" description="Helical" evidence="7">
    <location>
        <begin position="802"/>
        <end position="823"/>
    </location>
</feature>
<feature type="transmembrane region" description="Helical" evidence="7">
    <location>
        <begin position="585"/>
        <end position="607"/>
    </location>
</feature>
<feature type="transmembrane region" description="Helical" evidence="7">
    <location>
        <begin position="530"/>
        <end position="550"/>
    </location>
</feature>
<feature type="domain" description="SSD" evidence="8">
    <location>
        <begin position="801"/>
        <end position="927"/>
    </location>
</feature>
<feature type="transmembrane region" description="Helical" evidence="7">
    <location>
        <begin position="461"/>
        <end position="479"/>
    </location>
</feature>
<evidence type="ECO:0000256" key="2">
    <source>
        <dbReference type="ARBA" id="ARBA00010157"/>
    </source>
</evidence>
<feature type="transmembrane region" description="Helical" evidence="7">
    <location>
        <begin position="777"/>
        <end position="795"/>
    </location>
</feature>
<dbReference type="RefSeq" id="WP_207299853.1">
    <property type="nucleotide sequence ID" value="NZ_CP071444.1"/>
</dbReference>
<feature type="transmembrane region" description="Helical" evidence="7">
    <location>
        <begin position="436"/>
        <end position="455"/>
    </location>
</feature>
<dbReference type="AlphaFoldDB" id="A0A975AHJ0"/>
<dbReference type="PANTHER" id="PTHR33406">
    <property type="entry name" value="MEMBRANE PROTEIN MJ1562-RELATED"/>
    <property type="match status" value="1"/>
</dbReference>
<dbReference type="InterPro" id="IPR004869">
    <property type="entry name" value="MMPL_dom"/>
</dbReference>
<dbReference type="SUPFAM" id="SSF82866">
    <property type="entry name" value="Multidrug efflux transporter AcrB transmembrane domain"/>
    <property type="match status" value="2"/>
</dbReference>
<protein>
    <submittedName>
        <fullName evidence="9">MMPL family transporter</fullName>
    </submittedName>
</protein>
<feature type="transmembrane region" description="Helical" evidence="7">
    <location>
        <begin position="829"/>
        <end position="853"/>
    </location>
</feature>
<organism evidence="9 10">
    <name type="scientific">Alkalibacter rhizosphaerae</name>
    <dbReference type="NCBI Taxonomy" id="2815577"/>
    <lineage>
        <taxon>Bacteria</taxon>
        <taxon>Bacillati</taxon>
        <taxon>Bacillota</taxon>
        <taxon>Clostridia</taxon>
        <taxon>Eubacteriales</taxon>
        <taxon>Eubacteriaceae</taxon>
        <taxon>Alkalibacter</taxon>
    </lineage>
</organism>
<dbReference type="PROSITE" id="PS50156">
    <property type="entry name" value="SSD"/>
    <property type="match status" value="2"/>
</dbReference>
<dbReference type="Proteomes" id="UP000663499">
    <property type="component" value="Chromosome"/>
</dbReference>
<feature type="transmembrane region" description="Helical" evidence="7">
    <location>
        <begin position="906"/>
        <end position="928"/>
    </location>
</feature>
<dbReference type="EMBL" id="CP071444">
    <property type="protein sequence ID" value="QSX08512.1"/>
    <property type="molecule type" value="Genomic_DNA"/>
</dbReference>
<keyword evidence="5 7" id="KW-1133">Transmembrane helix</keyword>
<dbReference type="PANTHER" id="PTHR33406:SF6">
    <property type="entry name" value="MEMBRANE PROTEIN YDGH-RELATED"/>
    <property type="match status" value="1"/>
</dbReference>
<reference evidence="9" key="1">
    <citation type="submission" date="2021-03" db="EMBL/GenBank/DDBJ databases">
        <title>Alkalibacter marinus sp. nov., isolated from tidal flat sediment.</title>
        <authorList>
            <person name="Namirimu T."/>
            <person name="Yang J.-A."/>
            <person name="Yang S.-H."/>
            <person name="Kim Y.-J."/>
            <person name="Kwon K.K."/>
        </authorList>
    </citation>
    <scope>NUCLEOTIDE SEQUENCE</scope>
    <source>
        <strain evidence="9">ES005</strain>
    </source>
</reference>
<dbReference type="Gene3D" id="1.20.1640.10">
    <property type="entry name" value="Multidrug efflux transporter AcrB transmembrane domain"/>
    <property type="match status" value="2"/>
</dbReference>
<keyword evidence="6 7" id="KW-0472">Membrane</keyword>
<accession>A0A975AHJ0</accession>
<gene>
    <name evidence="9" type="ORF">J0B03_12145</name>
</gene>
<keyword evidence="10" id="KW-1185">Reference proteome</keyword>
<name>A0A975AHJ0_9FIRM</name>
<evidence type="ECO:0000256" key="5">
    <source>
        <dbReference type="ARBA" id="ARBA00022989"/>
    </source>
</evidence>
<dbReference type="NCBIfam" id="TIGR00921">
    <property type="entry name" value="2A067"/>
    <property type="match status" value="1"/>
</dbReference>
<dbReference type="GO" id="GO:0005886">
    <property type="term" value="C:plasma membrane"/>
    <property type="evidence" value="ECO:0007669"/>
    <property type="project" value="UniProtKB-SubCell"/>
</dbReference>
<evidence type="ECO:0000256" key="7">
    <source>
        <dbReference type="SAM" id="Phobius"/>
    </source>
</evidence>
<feature type="domain" description="SSD" evidence="8">
    <location>
        <begin position="435"/>
        <end position="552"/>
    </location>
</feature>
<evidence type="ECO:0000256" key="4">
    <source>
        <dbReference type="ARBA" id="ARBA00022692"/>
    </source>
</evidence>
<dbReference type="InterPro" id="IPR050545">
    <property type="entry name" value="Mycobact_MmpL"/>
</dbReference>
<dbReference type="KEGG" id="alka:J0B03_12145"/>
<keyword evidence="4 7" id="KW-0812">Transmembrane</keyword>
<evidence type="ECO:0000256" key="1">
    <source>
        <dbReference type="ARBA" id="ARBA00004651"/>
    </source>
</evidence>
<dbReference type="Pfam" id="PF03176">
    <property type="entry name" value="MMPL"/>
    <property type="match status" value="2"/>
</dbReference>
<dbReference type="InterPro" id="IPR000731">
    <property type="entry name" value="SSD"/>
</dbReference>